<dbReference type="EMBL" id="WTPX01000133">
    <property type="protein sequence ID" value="NNJ27249.1"/>
    <property type="molecule type" value="Genomic_DNA"/>
</dbReference>
<accession>A0ABX1VGJ1</accession>
<evidence type="ECO:0000256" key="1">
    <source>
        <dbReference type="SAM" id="MobiDB-lite"/>
    </source>
</evidence>
<gene>
    <name evidence="3" type="ORF">LzC2_33500</name>
</gene>
<sequence>MSRLALSAGLAALLIVPPAFAVDDPAEQWVAVGYGGRRMVSEDGIRWEITEEWAVDGKDDSNNLMSLARGRGIYVAVGGGGWSRDTQAGHILVSEDGRTWREVHKAPNRVNPVVYGANAGPDGAGRFVAGGPNRTLLWSDDAETWTPGAQIPADDFPDWAMWFRHGAYGNGTFVFMGEGGKNKDFYWCVNTKDGEEARFRRDLPHLKGLAFGAGRFVAVGPGVIATSKDGWEWTTQSRPEEDKLSWIVWTGEEFLCGGGKQSYASADGLEWRPHPVRPRGHLKWSDGERFISSGWPGKMFYSTDGTKWEQAPEMTPNGINKVVRGASPAE</sequence>
<dbReference type="Proteomes" id="UP000609651">
    <property type="component" value="Unassembled WGS sequence"/>
</dbReference>
<feature type="signal peptide" evidence="2">
    <location>
        <begin position="1"/>
        <end position="21"/>
    </location>
</feature>
<dbReference type="RefSeq" id="WP_171189098.1">
    <property type="nucleotide sequence ID" value="NZ_WTPX01000133.1"/>
</dbReference>
<proteinExistence type="predicted"/>
<evidence type="ECO:0000256" key="2">
    <source>
        <dbReference type="SAM" id="SignalP"/>
    </source>
</evidence>
<name>A0ABX1VGJ1_9PLAN</name>
<comment type="caution">
    <text evidence="3">The sequence shown here is derived from an EMBL/GenBank/DDBJ whole genome shotgun (WGS) entry which is preliminary data.</text>
</comment>
<feature type="chain" id="PRO_5045342787" evidence="2">
    <location>
        <begin position="22"/>
        <end position="330"/>
    </location>
</feature>
<reference evidence="3 4" key="1">
    <citation type="journal article" date="2020" name="Syst. Appl. Microbiol.">
        <title>Alienimonas chondri sp. nov., a novel planctomycete isolated from the biofilm of the red alga Chondrus crispus.</title>
        <authorList>
            <person name="Vitorino I."/>
            <person name="Albuquerque L."/>
            <person name="Wiegand S."/>
            <person name="Kallscheuer N."/>
            <person name="da Costa M.S."/>
            <person name="Lobo-da-Cunha A."/>
            <person name="Jogler C."/>
            <person name="Lage O.M."/>
        </authorList>
    </citation>
    <scope>NUCLEOTIDE SEQUENCE [LARGE SCALE GENOMIC DNA]</scope>
    <source>
        <strain evidence="3 4">LzC2</strain>
    </source>
</reference>
<keyword evidence="4" id="KW-1185">Reference proteome</keyword>
<protein>
    <submittedName>
        <fullName evidence="3">Uncharacterized protein</fullName>
    </submittedName>
</protein>
<dbReference type="SUPFAM" id="SSF110296">
    <property type="entry name" value="Oligoxyloglucan reducing end-specific cellobiohydrolase"/>
    <property type="match status" value="1"/>
</dbReference>
<feature type="region of interest" description="Disordered" evidence="1">
    <location>
        <begin position="309"/>
        <end position="330"/>
    </location>
</feature>
<evidence type="ECO:0000313" key="4">
    <source>
        <dbReference type="Proteomes" id="UP000609651"/>
    </source>
</evidence>
<keyword evidence="2" id="KW-0732">Signal</keyword>
<evidence type="ECO:0000313" key="3">
    <source>
        <dbReference type="EMBL" id="NNJ27249.1"/>
    </source>
</evidence>
<organism evidence="3 4">
    <name type="scientific">Alienimonas chondri</name>
    <dbReference type="NCBI Taxonomy" id="2681879"/>
    <lineage>
        <taxon>Bacteria</taxon>
        <taxon>Pseudomonadati</taxon>
        <taxon>Planctomycetota</taxon>
        <taxon>Planctomycetia</taxon>
        <taxon>Planctomycetales</taxon>
        <taxon>Planctomycetaceae</taxon>
        <taxon>Alienimonas</taxon>
    </lineage>
</organism>